<reference evidence="1 2" key="1">
    <citation type="journal article" date="2014" name="PLoS Genet.">
        <title>Comparative Genomic Analysis of N2-Fixing and Non-N2-Fixing Paenibacillus spp.: Organization, Evolution and Expression of the Nitrogen Fixation Genes.</title>
        <authorList>
            <person name="Xie J.B."/>
            <person name="Du Z."/>
            <person name="Bai L."/>
            <person name="Tian C."/>
            <person name="Zhang Y."/>
            <person name="Xie J.Y."/>
            <person name="Wang T."/>
            <person name="Liu X."/>
            <person name="Chen X."/>
            <person name="Cheng Q."/>
            <person name="Chen S."/>
            <person name="Li J."/>
        </authorList>
    </citation>
    <scope>NUCLEOTIDE SEQUENCE [LARGE SCALE GENOMIC DNA]</scope>
    <source>
        <strain evidence="1 2">T27</strain>
    </source>
</reference>
<dbReference type="EMBL" id="CP004078">
    <property type="protein sequence ID" value="AHV97956.1"/>
    <property type="molecule type" value="Genomic_DNA"/>
</dbReference>
<evidence type="ECO:0000313" key="1">
    <source>
        <dbReference type="EMBL" id="AHV97956.1"/>
    </source>
</evidence>
<keyword evidence="2" id="KW-1185">Reference proteome</keyword>
<dbReference type="RefSeq" id="WP_226991715.1">
    <property type="nucleotide sequence ID" value="NZ_CP004078.1"/>
</dbReference>
<accession>X4ZEI7</accession>
<proteinExistence type="predicted"/>
<dbReference type="Proteomes" id="UP000019772">
    <property type="component" value="Chromosome"/>
</dbReference>
<dbReference type="PATRIC" id="fig|1268072.3.peg.3150"/>
<protein>
    <submittedName>
        <fullName evidence="1">Uncharacterized protein</fullName>
    </submittedName>
</protein>
<gene>
    <name evidence="1" type="ORF">PSAB_15245</name>
</gene>
<evidence type="ECO:0000313" key="2">
    <source>
        <dbReference type="Proteomes" id="UP000019772"/>
    </source>
</evidence>
<dbReference type="KEGG" id="psab:PSAB_15245"/>
<sequence>MMSLNRMLDEAKNQFIANTPIEVHMEMFRMIRELQLSGQANGLPVGQQGQGFQAEECAWRGNIII</sequence>
<dbReference type="STRING" id="1268072.PSAB_15245"/>
<dbReference type="HOGENOM" id="CLU_2845737_0_0_9"/>
<dbReference type="AlphaFoldDB" id="X4ZEI7"/>
<name>X4ZEI7_9BACL</name>
<organism evidence="1 2">
    <name type="scientific">Paenibacillus sabinae T27</name>
    <dbReference type="NCBI Taxonomy" id="1268072"/>
    <lineage>
        <taxon>Bacteria</taxon>
        <taxon>Bacillati</taxon>
        <taxon>Bacillota</taxon>
        <taxon>Bacilli</taxon>
        <taxon>Bacillales</taxon>
        <taxon>Paenibacillaceae</taxon>
        <taxon>Paenibacillus</taxon>
    </lineage>
</organism>